<organism evidence="4 5">
    <name type="scientific">Heligmosomoides polygyrus</name>
    <name type="common">Parasitic roundworm</name>
    <dbReference type="NCBI Taxonomy" id="6339"/>
    <lineage>
        <taxon>Eukaryota</taxon>
        <taxon>Metazoa</taxon>
        <taxon>Ecdysozoa</taxon>
        <taxon>Nematoda</taxon>
        <taxon>Chromadorea</taxon>
        <taxon>Rhabditida</taxon>
        <taxon>Rhabditina</taxon>
        <taxon>Rhabditomorpha</taxon>
        <taxon>Strongyloidea</taxon>
        <taxon>Heligmosomidae</taxon>
        <taxon>Heligmosomoides</taxon>
    </lineage>
</organism>
<dbReference type="AlphaFoldDB" id="A0A183FAR3"/>
<evidence type="ECO:0000256" key="1">
    <source>
        <dbReference type="SAM" id="MobiDB-lite"/>
    </source>
</evidence>
<reference evidence="5" key="2">
    <citation type="submission" date="2019-09" db="UniProtKB">
        <authorList>
            <consortium name="WormBaseParasite"/>
        </authorList>
    </citation>
    <scope>IDENTIFICATION</scope>
</reference>
<keyword evidence="2" id="KW-1133">Transmembrane helix</keyword>
<proteinExistence type="predicted"/>
<dbReference type="EMBL" id="UZAH01007472">
    <property type="protein sequence ID" value="VDO32754.1"/>
    <property type="molecule type" value="Genomic_DNA"/>
</dbReference>
<evidence type="ECO:0000313" key="5">
    <source>
        <dbReference type="WBParaSite" id="HPBE_0000325501-mRNA-1"/>
    </source>
</evidence>
<accession>A0A183FAR3</accession>
<evidence type="ECO:0000313" key="3">
    <source>
        <dbReference type="EMBL" id="VDO32754.1"/>
    </source>
</evidence>
<keyword evidence="4" id="KW-1185">Reference proteome</keyword>
<feature type="compositionally biased region" description="Pro residues" evidence="1">
    <location>
        <begin position="186"/>
        <end position="200"/>
    </location>
</feature>
<accession>A0A3P7VDK4</accession>
<keyword evidence="2" id="KW-0472">Membrane</keyword>
<feature type="region of interest" description="Disordered" evidence="1">
    <location>
        <begin position="139"/>
        <end position="200"/>
    </location>
</feature>
<protein>
    <submittedName>
        <fullName evidence="3 5">Uncharacterized protein</fullName>
    </submittedName>
</protein>
<gene>
    <name evidence="3" type="ORF">HPBE_LOCUS3256</name>
</gene>
<keyword evidence="2" id="KW-0812">Transmembrane</keyword>
<feature type="transmembrane region" description="Helical" evidence="2">
    <location>
        <begin position="30"/>
        <end position="51"/>
    </location>
</feature>
<reference evidence="3 4" key="1">
    <citation type="submission" date="2018-11" db="EMBL/GenBank/DDBJ databases">
        <authorList>
            <consortium name="Pathogen Informatics"/>
        </authorList>
    </citation>
    <scope>NUCLEOTIDE SEQUENCE [LARGE SCALE GENOMIC DNA]</scope>
</reference>
<evidence type="ECO:0000256" key="2">
    <source>
        <dbReference type="SAM" id="Phobius"/>
    </source>
</evidence>
<dbReference type="WBParaSite" id="HPBE_0000325501-mRNA-1">
    <property type="protein sequence ID" value="HPBE_0000325501-mRNA-1"/>
    <property type="gene ID" value="HPBE_0000325501"/>
</dbReference>
<evidence type="ECO:0000313" key="4">
    <source>
        <dbReference type="Proteomes" id="UP000050761"/>
    </source>
</evidence>
<dbReference type="Proteomes" id="UP000050761">
    <property type="component" value="Unassembled WGS sequence"/>
</dbReference>
<sequence length="200" mass="21443">MARAPTSSRSFSTIVAALVSRTPISTGSTFSVITVCPLTPFTFPLITFIFSSFSVRQCLRKPVVNPVEDEAIVEAASSRNLPHVADEEESVEGQLRQPGKFLRVPPMLPVSVDGRTRHCPITVAAPTAPQLQGSWAEHMEAETSIQSQQARREADSQVSPSLVSSAKRPRATSPTPVQKEGKAPAAPEPPVAPPQKEPAQ</sequence>
<name>A0A183FAR3_HELPZ</name>